<name>A0AAP2ZCR9_9EURY</name>
<dbReference type="EMBL" id="JAOPJZ010000017">
    <property type="protein sequence ID" value="MCU4753454.1"/>
    <property type="molecule type" value="Genomic_DNA"/>
</dbReference>
<accession>A0AAP2ZCR9</accession>
<gene>
    <name evidence="1" type="ORF">OB919_15930</name>
</gene>
<evidence type="ECO:0000313" key="2">
    <source>
        <dbReference type="Proteomes" id="UP001321047"/>
    </source>
</evidence>
<sequence>MECRICGEDGFEVMPVLQAHIDAEHTEKPDTEKQLNYLTCMNCGRKNYYCVDDPGTLDNVEHVEDDEYSLKITCKCGELIEGV</sequence>
<dbReference type="RefSeq" id="WP_342809771.1">
    <property type="nucleotide sequence ID" value="NZ_JAOPJZ010000017.1"/>
</dbReference>
<comment type="caution">
    <text evidence="1">The sequence shown here is derived from an EMBL/GenBank/DDBJ whole genome shotgun (WGS) entry which is preliminary data.</text>
</comment>
<reference evidence="1 2" key="1">
    <citation type="submission" date="2022-09" db="EMBL/GenBank/DDBJ databases">
        <title>Enrichment on poylsaccharides allowed isolation of novel metabolic and taxonomic groups of Haloarchaea.</title>
        <authorList>
            <person name="Sorokin D.Y."/>
            <person name="Elcheninov A.G."/>
            <person name="Khizhniak T.V."/>
            <person name="Kolganova T.V."/>
            <person name="Kublanov I.V."/>
        </authorList>
    </citation>
    <scope>NUCLEOTIDE SEQUENCE [LARGE SCALE GENOMIC DNA]</scope>
    <source>
        <strain evidence="1 2">AArc-curdl1</strain>
    </source>
</reference>
<evidence type="ECO:0000313" key="1">
    <source>
        <dbReference type="EMBL" id="MCU4753454.1"/>
    </source>
</evidence>
<protein>
    <submittedName>
        <fullName evidence="1">Uncharacterized protein</fullName>
    </submittedName>
</protein>
<dbReference type="Proteomes" id="UP001321047">
    <property type="component" value="Unassembled WGS sequence"/>
</dbReference>
<dbReference type="AlphaFoldDB" id="A0AAP2ZCR9"/>
<proteinExistence type="predicted"/>
<organism evidence="1 2">
    <name type="scientific">Natronosalvus hydrolyticus</name>
    <dbReference type="NCBI Taxonomy" id="2979988"/>
    <lineage>
        <taxon>Archaea</taxon>
        <taxon>Methanobacteriati</taxon>
        <taxon>Methanobacteriota</taxon>
        <taxon>Stenosarchaea group</taxon>
        <taxon>Halobacteria</taxon>
        <taxon>Halobacteriales</taxon>
        <taxon>Natrialbaceae</taxon>
        <taxon>Natronosalvus</taxon>
    </lineage>
</organism>
<keyword evidence="2" id="KW-1185">Reference proteome</keyword>